<dbReference type="CDD" id="cd16442">
    <property type="entry name" value="BPL"/>
    <property type="match status" value="1"/>
</dbReference>
<comment type="catalytic activity">
    <reaction evidence="4">
        <text>biotin + L-lysyl-[protein] + ATP = N(6)-biotinyl-L-lysyl-[protein] + AMP + diphosphate + H(+)</text>
        <dbReference type="Rhea" id="RHEA:11756"/>
        <dbReference type="Rhea" id="RHEA-COMP:9752"/>
        <dbReference type="Rhea" id="RHEA-COMP:10505"/>
        <dbReference type="ChEBI" id="CHEBI:15378"/>
        <dbReference type="ChEBI" id="CHEBI:29969"/>
        <dbReference type="ChEBI" id="CHEBI:30616"/>
        <dbReference type="ChEBI" id="CHEBI:33019"/>
        <dbReference type="ChEBI" id="CHEBI:57586"/>
        <dbReference type="ChEBI" id="CHEBI:83144"/>
        <dbReference type="ChEBI" id="CHEBI:456215"/>
        <dbReference type="EC" id="6.3.4.15"/>
    </reaction>
</comment>
<dbReference type="InterPro" id="IPR003142">
    <property type="entry name" value="BPL_C"/>
</dbReference>
<dbReference type="Gene3D" id="3.30.930.10">
    <property type="entry name" value="Bira Bifunctional Protein, Domain 2"/>
    <property type="match status" value="1"/>
</dbReference>
<dbReference type="Pfam" id="PF02237">
    <property type="entry name" value="BPL_C"/>
    <property type="match status" value="1"/>
</dbReference>
<dbReference type="PROSITE" id="PS51733">
    <property type="entry name" value="BPL_LPL_CATALYTIC"/>
    <property type="match status" value="1"/>
</dbReference>
<dbReference type="SUPFAM" id="SSF55681">
    <property type="entry name" value="Class II aaRS and biotin synthetases"/>
    <property type="match status" value="1"/>
</dbReference>
<comment type="caution">
    <text evidence="6">The sequence shown here is derived from an EMBL/GenBank/DDBJ whole genome shotgun (WGS) entry which is preliminary data.</text>
</comment>
<proteinExistence type="predicted"/>
<organism evidence="6 7">
    <name type="scientific">Pseudogemmobacter faecipullorum</name>
    <dbReference type="NCBI Taxonomy" id="2755041"/>
    <lineage>
        <taxon>Bacteria</taxon>
        <taxon>Pseudomonadati</taxon>
        <taxon>Pseudomonadota</taxon>
        <taxon>Alphaproteobacteria</taxon>
        <taxon>Rhodobacterales</taxon>
        <taxon>Paracoccaceae</taxon>
        <taxon>Pseudogemmobacter</taxon>
    </lineage>
</organism>
<dbReference type="EC" id="6.3.4.15" evidence="3"/>
<evidence type="ECO:0000256" key="1">
    <source>
        <dbReference type="ARBA" id="ARBA00022598"/>
    </source>
</evidence>
<feature type="domain" description="BPL/LPL catalytic" evidence="5">
    <location>
        <begin position="1"/>
        <end position="181"/>
    </location>
</feature>
<dbReference type="NCBIfam" id="TIGR00121">
    <property type="entry name" value="birA_ligase"/>
    <property type="match status" value="1"/>
</dbReference>
<evidence type="ECO:0000259" key="5">
    <source>
        <dbReference type="PROSITE" id="PS51733"/>
    </source>
</evidence>
<name>A0ABS8CKA4_9RHOB</name>
<dbReference type="InterPro" id="IPR004408">
    <property type="entry name" value="Biotin_CoA_COase_ligase"/>
</dbReference>
<dbReference type="RefSeq" id="WP_226934724.1">
    <property type="nucleotide sequence ID" value="NZ_JACDXX010000005.1"/>
</dbReference>
<keyword evidence="2" id="KW-0092">Biotin</keyword>
<gene>
    <name evidence="6" type="ORF">H0485_07385</name>
</gene>
<keyword evidence="1 6" id="KW-0436">Ligase</keyword>
<accession>A0ABS8CKA4</accession>
<reference evidence="6 7" key="1">
    <citation type="submission" date="2020-07" db="EMBL/GenBank/DDBJ databases">
        <title>Pseudogemmobacter sp. nov., isolated from poultry manure in Taiwan.</title>
        <authorList>
            <person name="Lin S.-Y."/>
            <person name="Tang Y.-S."/>
            <person name="Young C.-C."/>
        </authorList>
    </citation>
    <scope>NUCLEOTIDE SEQUENCE [LARGE SCALE GENOMIC DNA]</scope>
    <source>
        <strain evidence="6 7">CC-YST710</strain>
    </source>
</reference>
<dbReference type="GO" id="GO:0004077">
    <property type="term" value="F:biotin--[biotin carboxyl-carrier protein] ligase activity"/>
    <property type="evidence" value="ECO:0007669"/>
    <property type="project" value="UniProtKB-EC"/>
</dbReference>
<evidence type="ECO:0000256" key="2">
    <source>
        <dbReference type="ARBA" id="ARBA00023267"/>
    </source>
</evidence>
<evidence type="ECO:0000256" key="3">
    <source>
        <dbReference type="ARBA" id="ARBA00024227"/>
    </source>
</evidence>
<dbReference type="InterPro" id="IPR045864">
    <property type="entry name" value="aa-tRNA-synth_II/BPL/LPL"/>
</dbReference>
<evidence type="ECO:0000313" key="7">
    <source>
        <dbReference type="Proteomes" id="UP001198571"/>
    </source>
</evidence>
<dbReference type="PANTHER" id="PTHR12835">
    <property type="entry name" value="BIOTIN PROTEIN LIGASE"/>
    <property type="match status" value="1"/>
</dbReference>
<dbReference type="Proteomes" id="UP001198571">
    <property type="component" value="Unassembled WGS sequence"/>
</dbReference>
<evidence type="ECO:0000256" key="4">
    <source>
        <dbReference type="ARBA" id="ARBA00047846"/>
    </source>
</evidence>
<sequence>MCADLIPARLELTTVDSTNAEAFRQAPELRGPLWILAAEQSAGRGRRAREWVSPPGNFYASLVQKIDEPPVLLGLRSFTTALALYDAFSALTGLSPAFALKWPNDVLLNGGKLTGILLEAQGPCLVIGIGVNLIGAPPPARVEPGAVPPVSLLGETGLRITPAHFLDALAPAMSEWEGRFRHEGFAPLRKAWLARAARLGERIIARTGTLSREGTFETIDDQGNLMLREAHGLTAIPAAEVFF</sequence>
<dbReference type="PANTHER" id="PTHR12835:SF5">
    <property type="entry name" value="BIOTIN--PROTEIN LIGASE"/>
    <property type="match status" value="1"/>
</dbReference>
<protein>
    <recommendedName>
        <fullName evidence="3">biotin--[biotin carboxyl-carrier protein] ligase</fullName>
        <ecNumber evidence="3">6.3.4.15</ecNumber>
    </recommendedName>
</protein>
<evidence type="ECO:0000313" key="6">
    <source>
        <dbReference type="EMBL" id="MCB5409821.1"/>
    </source>
</evidence>
<dbReference type="InterPro" id="IPR004143">
    <property type="entry name" value="BPL_LPL_catalytic"/>
</dbReference>
<dbReference type="Pfam" id="PF03099">
    <property type="entry name" value="BPL_LplA_LipB"/>
    <property type="match status" value="1"/>
</dbReference>
<dbReference type="EMBL" id="JACDXX010000005">
    <property type="protein sequence ID" value="MCB5409821.1"/>
    <property type="molecule type" value="Genomic_DNA"/>
</dbReference>
<keyword evidence="7" id="KW-1185">Reference proteome</keyword>